<proteinExistence type="predicted"/>
<dbReference type="Pfam" id="PF13374">
    <property type="entry name" value="TPR_10"/>
    <property type="match status" value="1"/>
</dbReference>
<dbReference type="InterPro" id="IPR019734">
    <property type="entry name" value="TPR_rpt"/>
</dbReference>
<evidence type="ECO:0000256" key="2">
    <source>
        <dbReference type="ARBA" id="ARBA00022803"/>
    </source>
</evidence>
<sequence>MPYNAFIYLEKEMHKVTLAFLRLKRLKEKVTVIIGTTNSKARDCIPFKIADNNGQYITSNRELRIAFKTKPVLFFIHFTHSFHINKKDNDDEKKYPKNEKKENEFRNIVEYKNLDTEIDKDALWNKANKKAHKMVNEMINNKQQGIVVVATNIDQLAKSNYQLPQHDVPFSLMINSNQYMKKKLIFGSYSVSSFHSKIVVFDNITIDGCIYAVDCIIDGFGNCHITQQLIPTNPSVIRCRFRSNVFTCPWPIDIDNLMELGKNSLDISKVNEAIQLFRFALCFKLQTLHDSHNSVALSYFWLGRSYKDKGEYDKAIEYYEKDLKISLITLGYDHIDIAVSYNSLGNVYKLKGEYDKAIEYHEKALKIKLNKLGPDHTSIAASYNNLGNAYENKGEYDKAVEYHEKSLKIKLNKLGPGHPDVAISYNNLGNIYQNKGKYDKAMEYHEKSLKIKLNKLGHDHIDVASSYDNLALAHCGKQEYDKAMEFGKKALDLRLKKLDSNHPDVGNSCHILGDINCKKGEKMEAMKCYENTMSIYTQKFGENHQKTQEIIWKKENFMLLLLLFFNFHKQSNEKNKLKNQIFRSFILLKCKSIIETLLGKNKELFSSSIKKIIAFCSFVRKII</sequence>
<name>X6M5W9_RETFI</name>
<dbReference type="PANTHER" id="PTHR45641:SF1">
    <property type="entry name" value="AAA+ ATPASE DOMAIN-CONTAINING PROTEIN"/>
    <property type="match status" value="1"/>
</dbReference>
<evidence type="ECO:0000256" key="3">
    <source>
        <dbReference type="PROSITE-ProRule" id="PRU00339"/>
    </source>
</evidence>
<dbReference type="Gene3D" id="1.25.40.10">
    <property type="entry name" value="Tetratricopeptide repeat domain"/>
    <property type="match status" value="2"/>
</dbReference>
<dbReference type="Pfam" id="PF13424">
    <property type="entry name" value="TPR_12"/>
    <property type="match status" value="2"/>
</dbReference>
<dbReference type="InterPro" id="IPR011990">
    <property type="entry name" value="TPR-like_helical_dom_sf"/>
</dbReference>
<evidence type="ECO:0000313" key="4">
    <source>
        <dbReference type="EMBL" id="ETO09041.1"/>
    </source>
</evidence>
<organism evidence="4 5">
    <name type="scientific">Reticulomyxa filosa</name>
    <dbReference type="NCBI Taxonomy" id="46433"/>
    <lineage>
        <taxon>Eukaryota</taxon>
        <taxon>Sar</taxon>
        <taxon>Rhizaria</taxon>
        <taxon>Retaria</taxon>
        <taxon>Foraminifera</taxon>
        <taxon>Monothalamids</taxon>
        <taxon>Reticulomyxidae</taxon>
        <taxon>Reticulomyxa</taxon>
    </lineage>
</organism>
<dbReference type="PRINTS" id="PR00381">
    <property type="entry name" value="KINESINLIGHT"/>
</dbReference>
<dbReference type="EMBL" id="ASPP01024414">
    <property type="protein sequence ID" value="ETO09041.1"/>
    <property type="molecule type" value="Genomic_DNA"/>
</dbReference>
<dbReference type="OrthoDB" id="1658288at2759"/>
<dbReference type="AlphaFoldDB" id="X6M5W9"/>
<feature type="repeat" description="TPR" evidence="3">
    <location>
        <begin position="380"/>
        <end position="413"/>
    </location>
</feature>
<dbReference type="SUPFAM" id="SSF48452">
    <property type="entry name" value="TPR-like"/>
    <property type="match status" value="1"/>
</dbReference>
<protein>
    <submittedName>
        <fullName evidence="4">Uncharacterized protein</fullName>
    </submittedName>
</protein>
<keyword evidence="5" id="KW-1185">Reference proteome</keyword>
<evidence type="ECO:0000313" key="5">
    <source>
        <dbReference type="Proteomes" id="UP000023152"/>
    </source>
</evidence>
<dbReference type="PANTHER" id="PTHR45641">
    <property type="entry name" value="TETRATRICOPEPTIDE REPEAT PROTEIN (AFU_ORTHOLOGUE AFUA_6G03870)"/>
    <property type="match status" value="1"/>
</dbReference>
<keyword evidence="2 3" id="KW-0802">TPR repeat</keyword>
<reference evidence="4 5" key="1">
    <citation type="journal article" date="2013" name="Curr. Biol.">
        <title>The Genome of the Foraminiferan Reticulomyxa filosa.</title>
        <authorList>
            <person name="Glockner G."/>
            <person name="Hulsmann N."/>
            <person name="Schleicher M."/>
            <person name="Noegel A.A."/>
            <person name="Eichinger L."/>
            <person name="Gallinger C."/>
            <person name="Pawlowski J."/>
            <person name="Sierra R."/>
            <person name="Euteneuer U."/>
            <person name="Pillet L."/>
            <person name="Moustafa A."/>
            <person name="Platzer M."/>
            <person name="Groth M."/>
            <person name="Szafranski K."/>
            <person name="Schliwa M."/>
        </authorList>
    </citation>
    <scope>NUCLEOTIDE SEQUENCE [LARGE SCALE GENOMIC DNA]</scope>
</reference>
<dbReference type="PROSITE" id="PS50293">
    <property type="entry name" value="TPR_REGION"/>
    <property type="match status" value="4"/>
</dbReference>
<dbReference type="SMART" id="SM00671">
    <property type="entry name" value="SEL1"/>
    <property type="match status" value="3"/>
</dbReference>
<feature type="repeat" description="TPR" evidence="3">
    <location>
        <begin position="296"/>
        <end position="329"/>
    </location>
</feature>
<dbReference type="InterPro" id="IPR006597">
    <property type="entry name" value="Sel1-like"/>
</dbReference>
<comment type="caution">
    <text evidence="4">The sequence shown here is derived from an EMBL/GenBank/DDBJ whole genome shotgun (WGS) entry which is preliminary data.</text>
</comment>
<keyword evidence="1" id="KW-0677">Repeat</keyword>
<feature type="repeat" description="TPR" evidence="3">
    <location>
        <begin position="338"/>
        <end position="371"/>
    </location>
</feature>
<dbReference type="Proteomes" id="UP000023152">
    <property type="component" value="Unassembled WGS sequence"/>
</dbReference>
<gene>
    <name evidence="4" type="ORF">RFI_28345</name>
</gene>
<evidence type="ECO:0000256" key="1">
    <source>
        <dbReference type="ARBA" id="ARBA00022737"/>
    </source>
</evidence>
<dbReference type="PROSITE" id="PS50005">
    <property type="entry name" value="TPR"/>
    <property type="match status" value="4"/>
</dbReference>
<feature type="repeat" description="TPR" evidence="3">
    <location>
        <begin position="422"/>
        <end position="455"/>
    </location>
</feature>
<accession>X6M5W9</accession>
<dbReference type="SMART" id="SM00028">
    <property type="entry name" value="TPR"/>
    <property type="match status" value="6"/>
</dbReference>